<evidence type="ECO:0000313" key="4">
    <source>
        <dbReference type="Proteomes" id="UP001152797"/>
    </source>
</evidence>
<dbReference type="EMBL" id="CAMXCT030000695">
    <property type="protein sequence ID" value="CAL4769550.1"/>
    <property type="molecule type" value="Genomic_DNA"/>
</dbReference>
<dbReference type="EMBL" id="CAMXCT010000695">
    <property type="protein sequence ID" value="CAI3982238.1"/>
    <property type="molecule type" value="Genomic_DNA"/>
</dbReference>
<gene>
    <name evidence="1" type="ORF">C1SCF055_LOCUS9959</name>
</gene>
<name>A0A9P1C154_9DINO</name>
<dbReference type="Proteomes" id="UP001152797">
    <property type="component" value="Unassembled WGS sequence"/>
</dbReference>
<dbReference type="OrthoDB" id="421020at2759"/>
<protein>
    <submittedName>
        <fullName evidence="3">Splicing factor 3B subunit 4</fullName>
    </submittedName>
</protein>
<evidence type="ECO:0000313" key="3">
    <source>
        <dbReference type="EMBL" id="CAL4769550.1"/>
    </source>
</evidence>
<dbReference type="Gene3D" id="3.40.50.150">
    <property type="entry name" value="Vaccinia Virus protein VP39"/>
    <property type="match status" value="1"/>
</dbReference>
<sequence>MSGAWTYGNFPEGSRAHVVQVGLGDNRTFLHDWGDSNPNLGWLLSAVSRDRDFCGVAVEPVWKHLEAAYHLAKDTGYDYNVALVQAALGEYTGRTLMYRVEELSQKELQCLDPAAREELSDWLRDRHHILEEQLGPLGVHVPITEDVVPLWTWERLVEELGFKGCEVLIIDTEGFDVEILRSLAAYCADRPEELPWVIQFESNGLCNARAGYNCEWYIIPEFEKLGYTLLARGRDTYLVLKTAESASLNAWLDEWACVGCGCRESPYTLTPDPLCESCAKSLMSKTWSDSQGSCSGSCSGSCGSCDTLEGDPQGAS</sequence>
<dbReference type="AlphaFoldDB" id="A0A9P1C154"/>
<keyword evidence="4" id="KW-1185">Reference proteome</keyword>
<comment type="caution">
    <text evidence="1">The sequence shown here is derived from an EMBL/GenBank/DDBJ whole genome shotgun (WGS) entry which is preliminary data.</text>
</comment>
<organism evidence="1">
    <name type="scientific">Cladocopium goreaui</name>
    <dbReference type="NCBI Taxonomy" id="2562237"/>
    <lineage>
        <taxon>Eukaryota</taxon>
        <taxon>Sar</taxon>
        <taxon>Alveolata</taxon>
        <taxon>Dinophyceae</taxon>
        <taxon>Suessiales</taxon>
        <taxon>Symbiodiniaceae</taxon>
        <taxon>Cladocopium</taxon>
    </lineage>
</organism>
<evidence type="ECO:0000313" key="1">
    <source>
        <dbReference type="EMBL" id="CAI3982238.1"/>
    </source>
</evidence>
<reference evidence="1" key="1">
    <citation type="submission" date="2022-10" db="EMBL/GenBank/DDBJ databases">
        <authorList>
            <person name="Chen Y."/>
            <person name="Dougan E. K."/>
            <person name="Chan C."/>
            <person name="Rhodes N."/>
            <person name="Thang M."/>
        </authorList>
    </citation>
    <scope>NUCLEOTIDE SEQUENCE</scope>
</reference>
<dbReference type="SUPFAM" id="SSF53335">
    <property type="entry name" value="S-adenosyl-L-methionine-dependent methyltransferases"/>
    <property type="match status" value="1"/>
</dbReference>
<dbReference type="InterPro" id="IPR029063">
    <property type="entry name" value="SAM-dependent_MTases_sf"/>
</dbReference>
<proteinExistence type="predicted"/>
<accession>A0A9P1C154</accession>
<dbReference type="EMBL" id="CAMXCT020000695">
    <property type="protein sequence ID" value="CAL1135613.1"/>
    <property type="molecule type" value="Genomic_DNA"/>
</dbReference>
<evidence type="ECO:0000313" key="2">
    <source>
        <dbReference type="EMBL" id="CAL1135613.1"/>
    </source>
</evidence>
<reference evidence="2" key="2">
    <citation type="submission" date="2024-04" db="EMBL/GenBank/DDBJ databases">
        <authorList>
            <person name="Chen Y."/>
            <person name="Shah S."/>
            <person name="Dougan E. K."/>
            <person name="Thang M."/>
            <person name="Chan C."/>
        </authorList>
    </citation>
    <scope>NUCLEOTIDE SEQUENCE [LARGE SCALE GENOMIC DNA]</scope>
</reference>